<evidence type="ECO:0000313" key="1">
    <source>
        <dbReference type="EMBL" id="OTF75245.1"/>
    </source>
</evidence>
<keyword evidence="2" id="KW-1185">Reference proteome</keyword>
<dbReference type="AlphaFoldDB" id="A0A1Y3B7M6"/>
<dbReference type="Gene3D" id="3.80.10.10">
    <property type="entry name" value="Ribonuclease Inhibitor"/>
    <property type="match status" value="3"/>
</dbReference>
<evidence type="ECO:0000313" key="2">
    <source>
        <dbReference type="Proteomes" id="UP000194236"/>
    </source>
</evidence>
<accession>A0A1Y3B7M6</accession>
<dbReference type="PANTHER" id="PTHR13318">
    <property type="entry name" value="PARTNER OF PAIRED, ISOFORM B-RELATED"/>
    <property type="match status" value="1"/>
</dbReference>
<organism evidence="1 2">
    <name type="scientific">Euroglyphus maynei</name>
    <name type="common">Mayne's house dust mite</name>
    <dbReference type="NCBI Taxonomy" id="6958"/>
    <lineage>
        <taxon>Eukaryota</taxon>
        <taxon>Metazoa</taxon>
        <taxon>Ecdysozoa</taxon>
        <taxon>Arthropoda</taxon>
        <taxon>Chelicerata</taxon>
        <taxon>Arachnida</taxon>
        <taxon>Acari</taxon>
        <taxon>Acariformes</taxon>
        <taxon>Sarcoptiformes</taxon>
        <taxon>Astigmata</taxon>
        <taxon>Psoroptidia</taxon>
        <taxon>Analgoidea</taxon>
        <taxon>Pyroglyphidae</taxon>
        <taxon>Pyroglyphinae</taxon>
        <taxon>Euroglyphus</taxon>
    </lineage>
</organism>
<name>A0A1Y3B7M6_EURMA</name>
<dbReference type="GO" id="GO:0019005">
    <property type="term" value="C:SCF ubiquitin ligase complex"/>
    <property type="evidence" value="ECO:0007669"/>
    <property type="project" value="TreeGrafter"/>
</dbReference>
<dbReference type="EMBL" id="MUJZ01042867">
    <property type="protein sequence ID" value="OTF75245.1"/>
    <property type="molecule type" value="Genomic_DNA"/>
</dbReference>
<protein>
    <recommendedName>
        <fullName evidence="3">Leucine rich repeat containing protein</fullName>
    </recommendedName>
</protein>
<dbReference type="GO" id="GO:0031146">
    <property type="term" value="P:SCF-dependent proteasomal ubiquitin-dependent protein catabolic process"/>
    <property type="evidence" value="ECO:0007669"/>
    <property type="project" value="TreeGrafter"/>
</dbReference>
<sequence length="368" mass="41123">MQKLQCLRIYDCLGVNDEAVKLFGQRFGKNIAHLEMLGNTDVTNVGLNALLSSIGNLEVLHLDNAIGLLSELNGTITNMRHVWSRINGDELNKLSQFTVKYAQYLRHLDITMANTKEKTPEFIKALENLTGLTKLSITCTANVSIEKELAQLFSKLATNLTSVNICVWMGDGDVLIDAIGKLSKLEQLTLNGRSPMRHIDFRINKTLSPLANLKNLKNFRLILKNHSKTLLDKFASHLPNIETLELEGLDIDDKALPNLAGLNNLTFLDIVSPEITDTGVAELLPKLPNLTFLRVNDFGTDKIWNKTLDVIVGEASRRQQVPIEIVFTETCKLDLESRRNSLPKNLTVSKRNSTHLLSFPGSTPRETK</sequence>
<evidence type="ECO:0008006" key="3">
    <source>
        <dbReference type="Google" id="ProtNLM"/>
    </source>
</evidence>
<comment type="caution">
    <text evidence="1">The sequence shown here is derived from an EMBL/GenBank/DDBJ whole genome shotgun (WGS) entry which is preliminary data.</text>
</comment>
<dbReference type="SUPFAM" id="SSF52047">
    <property type="entry name" value="RNI-like"/>
    <property type="match status" value="1"/>
</dbReference>
<reference evidence="1 2" key="1">
    <citation type="submission" date="2017-03" db="EMBL/GenBank/DDBJ databases">
        <title>Genome Survey of Euroglyphus maynei.</title>
        <authorList>
            <person name="Arlian L.G."/>
            <person name="Morgan M.S."/>
            <person name="Rider S.D."/>
        </authorList>
    </citation>
    <scope>NUCLEOTIDE SEQUENCE [LARGE SCALE GENOMIC DNA]</scope>
    <source>
        <strain evidence="1">Arlian Lab</strain>
        <tissue evidence="1">Whole body</tissue>
    </source>
</reference>
<dbReference type="InterPro" id="IPR032675">
    <property type="entry name" value="LRR_dom_sf"/>
</dbReference>
<proteinExistence type="predicted"/>
<gene>
    <name evidence="1" type="ORF">BLA29_004856</name>
</gene>
<dbReference type="OrthoDB" id="10254930at2759"/>
<dbReference type="Proteomes" id="UP000194236">
    <property type="component" value="Unassembled WGS sequence"/>
</dbReference>
<dbReference type="PANTHER" id="PTHR13318:SF190">
    <property type="entry name" value="PARTNER OF PAIRED, ISOFORM B"/>
    <property type="match status" value="1"/>
</dbReference>